<reference evidence="2 5" key="2">
    <citation type="submission" date="2016-01" db="EMBL/GenBank/DDBJ databases">
        <authorList>
            <person name="Oliw E.H."/>
        </authorList>
    </citation>
    <scope>NUCLEOTIDE SEQUENCE [LARGE SCALE GENOMIC DNA]</scope>
    <source>
        <strain evidence="2 5">MDcuke</strain>
    </source>
</reference>
<dbReference type="AlphaFoldDB" id="A0A0M2K753"/>
<gene>
    <name evidence="2" type="ORF">AV903_11225</name>
    <name evidence="3" type="ORF">SY86_06950</name>
</gene>
<evidence type="ECO:0000313" key="5">
    <source>
        <dbReference type="Proteomes" id="UP000264980"/>
    </source>
</evidence>
<evidence type="ECO:0000313" key="2">
    <source>
        <dbReference type="EMBL" id="AXF76480.1"/>
    </source>
</evidence>
<evidence type="ECO:0000313" key="4">
    <source>
        <dbReference type="Proteomes" id="UP000033924"/>
    </source>
</evidence>
<name>A0A0M2K753_9GAMM</name>
<keyword evidence="1" id="KW-0472">Membrane</keyword>
<feature type="transmembrane region" description="Helical" evidence="1">
    <location>
        <begin position="45"/>
        <end position="65"/>
    </location>
</feature>
<feature type="transmembrane region" description="Helical" evidence="1">
    <location>
        <begin position="12"/>
        <end position="33"/>
    </location>
</feature>
<proteinExistence type="predicted"/>
<evidence type="ECO:0000313" key="3">
    <source>
        <dbReference type="EMBL" id="KKF35220.1"/>
    </source>
</evidence>
<evidence type="ECO:0000256" key="1">
    <source>
        <dbReference type="SAM" id="Phobius"/>
    </source>
</evidence>
<keyword evidence="1" id="KW-0812">Transmembrane</keyword>
<sequence>MPGAQLLKSRWLVLVGVAIVCLSLSVAIFIDIADDGLLSAPLDTLAVLLLVGGVVEMISAMVAHLRIN</sequence>
<dbReference type="RefSeq" id="WP_016189994.1">
    <property type="nucleotide sequence ID" value="NZ_CP013970.1"/>
</dbReference>
<dbReference type="Proteomes" id="UP000264980">
    <property type="component" value="Chromosome"/>
</dbReference>
<protein>
    <submittedName>
        <fullName evidence="3">Uncharacterized protein</fullName>
    </submittedName>
</protein>
<organism evidence="3 4">
    <name type="scientific">Erwinia tracheiphila</name>
    <dbReference type="NCBI Taxonomy" id="65700"/>
    <lineage>
        <taxon>Bacteria</taxon>
        <taxon>Pseudomonadati</taxon>
        <taxon>Pseudomonadota</taxon>
        <taxon>Gammaproteobacteria</taxon>
        <taxon>Enterobacterales</taxon>
        <taxon>Erwiniaceae</taxon>
        <taxon>Erwinia</taxon>
    </lineage>
</organism>
<dbReference type="PATRIC" id="fig|65700.7.peg.1764"/>
<keyword evidence="4" id="KW-1185">Reference proteome</keyword>
<dbReference type="EMBL" id="JXNU01000003">
    <property type="protein sequence ID" value="KKF35220.1"/>
    <property type="molecule type" value="Genomic_DNA"/>
</dbReference>
<dbReference type="EMBL" id="CP013970">
    <property type="protein sequence ID" value="AXF76480.1"/>
    <property type="molecule type" value="Genomic_DNA"/>
</dbReference>
<dbReference type="STRING" id="65700.SY86_06950"/>
<keyword evidence="1" id="KW-1133">Transmembrane helix</keyword>
<dbReference type="Proteomes" id="UP000033924">
    <property type="component" value="Unassembled WGS sequence"/>
</dbReference>
<reference evidence="3 4" key="1">
    <citation type="submission" date="2015-01" db="EMBL/GenBank/DDBJ databases">
        <title>Erwinia tracheiphila.</title>
        <authorList>
            <person name="Shapiro L.R."/>
        </authorList>
    </citation>
    <scope>NUCLEOTIDE SEQUENCE [LARGE SCALE GENOMIC DNA]</scope>
    <source>
        <strain evidence="3 4">BuffGH</strain>
    </source>
</reference>
<accession>A0A0M2K753</accession>